<feature type="compositionally biased region" description="Low complexity" evidence="1">
    <location>
        <begin position="61"/>
        <end position="70"/>
    </location>
</feature>
<dbReference type="EMBL" id="JAXOVC010000001">
    <property type="protein sequence ID" value="KAK4508776.1"/>
    <property type="molecule type" value="Genomic_DNA"/>
</dbReference>
<feature type="region of interest" description="Disordered" evidence="1">
    <location>
        <begin position="45"/>
        <end position="74"/>
    </location>
</feature>
<comment type="caution">
    <text evidence="2">The sequence shown here is derived from an EMBL/GenBank/DDBJ whole genome shotgun (WGS) entry which is preliminary data.</text>
</comment>
<accession>A0ABR0F6K8</accession>
<evidence type="ECO:0000313" key="3">
    <source>
        <dbReference type="Proteomes" id="UP001305779"/>
    </source>
</evidence>
<keyword evidence="3" id="KW-1185">Reference proteome</keyword>
<dbReference type="Proteomes" id="UP001305779">
    <property type="component" value="Unassembled WGS sequence"/>
</dbReference>
<sequence length="112" mass="12318">MTLSICQICGQCLCNSDLSSDPLQHFCVGLDGPAIIDAHDFLPKSLDSDSEHEEDSRIVKKTTTTTPTKPAVLSVHNPDDLEEISRLQRELNELRRTTTRGSALLKKTAVKA</sequence>
<proteinExistence type="predicted"/>
<feature type="compositionally biased region" description="Basic and acidic residues" evidence="1">
    <location>
        <begin position="45"/>
        <end position="58"/>
    </location>
</feature>
<protein>
    <submittedName>
        <fullName evidence="2">Uncharacterized protein</fullName>
    </submittedName>
</protein>
<evidence type="ECO:0000256" key="1">
    <source>
        <dbReference type="SAM" id="MobiDB-lite"/>
    </source>
</evidence>
<name>A0ABR0F6K8_ZASCE</name>
<evidence type="ECO:0000313" key="2">
    <source>
        <dbReference type="EMBL" id="KAK4508776.1"/>
    </source>
</evidence>
<organism evidence="2 3">
    <name type="scientific">Zasmidium cellare</name>
    <name type="common">Wine cellar mold</name>
    <name type="synonym">Racodium cellare</name>
    <dbReference type="NCBI Taxonomy" id="395010"/>
    <lineage>
        <taxon>Eukaryota</taxon>
        <taxon>Fungi</taxon>
        <taxon>Dikarya</taxon>
        <taxon>Ascomycota</taxon>
        <taxon>Pezizomycotina</taxon>
        <taxon>Dothideomycetes</taxon>
        <taxon>Dothideomycetidae</taxon>
        <taxon>Mycosphaerellales</taxon>
        <taxon>Mycosphaerellaceae</taxon>
        <taxon>Zasmidium</taxon>
    </lineage>
</organism>
<reference evidence="2 3" key="1">
    <citation type="journal article" date="2023" name="G3 (Bethesda)">
        <title>A chromosome-level genome assembly of Zasmidium syzygii isolated from banana leaves.</title>
        <authorList>
            <person name="van Westerhoven A.C."/>
            <person name="Mehrabi R."/>
            <person name="Talebi R."/>
            <person name="Steentjes M.B.F."/>
            <person name="Corcolon B."/>
            <person name="Chong P.A."/>
            <person name="Kema G.H.J."/>
            <person name="Seidl M.F."/>
        </authorList>
    </citation>
    <scope>NUCLEOTIDE SEQUENCE [LARGE SCALE GENOMIC DNA]</scope>
    <source>
        <strain evidence="2 3">P124</strain>
    </source>
</reference>
<gene>
    <name evidence="2" type="ORF">PRZ48_002515</name>
</gene>